<reference evidence="1 2" key="1">
    <citation type="submission" date="2019-08" db="EMBL/GenBank/DDBJ databases">
        <title>In-depth cultivation of the pig gut microbiome towards novel bacterial diversity and tailored functional studies.</title>
        <authorList>
            <person name="Wylensek D."/>
            <person name="Hitch T.C.A."/>
            <person name="Clavel T."/>
        </authorList>
    </citation>
    <scope>NUCLEOTIDE SEQUENCE [LARGE SCALE GENOMIC DNA]</scope>
    <source>
        <strain evidence="1 2">BBE-744-WT-12</strain>
    </source>
</reference>
<sequence length="74" mass="8484">MNDICNNSKNGRPSYGILSCPNCGERLTPADLEVFAKCPFCDWSFQRDACLEDFVISPIVNRWMARVHSQFPRD</sequence>
<dbReference type="EMBL" id="VUNS01000028">
    <property type="protein sequence ID" value="MST99033.1"/>
    <property type="molecule type" value="Genomic_DNA"/>
</dbReference>
<keyword evidence="2" id="KW-1185">Reference proteome</keyword>
<organism evidence="1 2">
    <name type="scientific">Victivallis lenta</name>
    <dbReference type="NCBI Taxonomy" id="2606640"/>
    <lineage>
        <taxon>Bacteria</taxon>
        <taxon>Pseudomonadati</taxon>
        <taxon>Lentisphaerota</taxon>
        <taxon>Lentisphaeria</taxon>
        <taxon>Victivallales</taxon>
        <taxon>Victivallaceae</taxon>
        <taxon>Victivallis</taxon>
    </lineage>
</organism>
<evidence type="ECO:0000313" key="2">
    <source>
        <dbReference type="Proteomes" id="UP000435649"/>
    </source>
</evidence>
<comment type="caution">
    <text evidence="1">The sequence shown here is derived from an EMBL/GenBank/DDBJ whole genome shotgun (WGS) entry which is preliminary data.</text>
</comment>
<evidence type="ECO:0000313" key="1">
    <source>
        <dbReference type="EMBL" id="MST99033.1"/>
    </source>
</evidence>
<accession>A0A844G7B8</accession>
<gene>
    <name evidence="1" type="ORF">FYJ85_18520</name>
</gene>
<name>A0A844G7B8_9BACT</name>
<dbReference type="Proteomes" id="UP000435649">
    <property type="component" value="Unassembled WGS sequence"/>
</dbReference>
<dbReference type="AlphaFoldDB" id="A0A844G7B8"/>
<protein>
    <submittedName>
        <fullName evidence="1">Uncharacterized protein</fullName>
    </submittedName>
</protein>
<proteinExistence type="predicted"/>
<dbReference type="RefSeq" id="WP_106052906.1">
    <property type="nucleotide sequence ID" value="NZ_CALXOB010000005.1"/>
</dbReference>